<dbReference type="RefSeq" id="XP_002948358.1">
    <property type="nucleotide sequence ID" value="XM_002948312.1"/>
</dbReference>
<sequence>MSAPLPSVHLAAPPTAGTAAAHRHRASATASLWGYRRSSLDSEGSDQGLGLWDHSNVAHMRLNAAAAAAGGIPIALAAASAASGGMAVTAVTPMNPAGLVSPDGATPQPSRQQDPQQQRQPKQQQPAQPVLSDQEPNRASGTAAEPSPMEAEPNGVNTDSGSGGSGTMHSPGKAAAASPLGTSLQRPLPYSAAADSPKSPTVAHASTSSSSAVARGAASHGSGASGRGHDAPAVGRSPSRLMAPGTGSAWKENGGLALLNLHGHQQHLLQQHLQELGAKAKAGAVVEAEAEAEAALAAAQTFSLRRTAYNDWVDGIPLADARRGATNMGVGGVVASGLEGKAVVLKKQPPERGTALYFKPSNRKPLLGGDILHVL</sequence>
<dbReference type="InParanoid" id="D8TPH4"/>
<dbReference type="OrthoDB" id="552996at2759"/>
<protein>
    <submittedName>
        <fullName evidence="2">Uncharacterized protein</fullName>
    </submittedName>
</protein>
<dbReference type="EMBL" id="GL378330">
    <property type="protein sequence ID" value="EFJ50765.1"/>
    <property type="molecule type" value="Genomic_DNA"/>
</dbReference>
<evidence type="ECO:0000256" key="1">
    <source>
        <dbReference type="SAM" id="MobiDB-lite"/>
    </source>
</evidence>
<keyword evidence="3" id="KW-1185">Reference proteome</keyword>
<dbReference type="KEGG" id="vcn:VOLCADRAFT_88619"/>
<feature type="region of interest" description="Disordered" evidence="1">
    <location>
        <begin position="95"/>
        <end position="248"/>
    </location>
</feature>
<feature type="compositionally biased region" description="Low complexity" evidence="1">
    <location>
        <begin position="201"/>
        <end position="222"/>
    </location>
</feature>
<evidence type="ECO:0000313" key="3">
    <source>
        <dbReference type="Proteomes" id="UP000001058"/>
    </source>
</evidence>
<proteinExistence type="predicted"/>
<accession>D8TPH4</accession>
<dbReference type="GeneID" id="9623980"/>
<organism evidence="3">
    <name type="scientific">Volvox carteri f. nagariensis</name>
    <dbReference type="NCBI Taxonomy" id="3068"/>
    <lineage>
        <taxon>Eukaryota</taxon>
        <taxon>Viridiplantae</taxon>
        <taxon>Chlorophyta</taxon>
        <taxon>core chlorophytes</taxon>
        <taxon>Chlorophyceae</taxon>
        <taxon>CS clade</taxon>
        <taxon>Chlamydomonadales</taxon>
        <taxon>Volvocaceae</taxon>
        <taxon>Volvox</taxon>
    </lineage>
</organism>
<feature type="compositionally biased region" description="Low complexity" evidence="1">
    <location>
        <begin position="107"/>
        <end position="129"/>
    </location>
</feature>
<gene>
    <name evidence="2" type="ORF">VOLCADRAFT_88619</name>
</gene>
<dbReference type="Proteomes" id="UP000001058">
    <property type="component" value="Unassembled WGS sequence"/>
</dbReference>
<reference evidence="2 3" key="1">
    <citation type="journal article" date="2010" name="Science">
        <title>Genomic analysis of organismal complexity in the multicellular green alga Volvox carteri.</title>
        <authorList>
            <person name="Prochnik S.E."/>
            <person name="Umen J."/>
            <person name="Nedelcu A.M."/>
            <person name="Hallmann A."/>
            <person name="Miller S.M."/>
            <person name="Nishii I."/>
            <person name="Ferris P."/>
            <person name="Kuo A."/>
            <person name="Mitros T."/>
            <person name="Fritz-Laylin L.K."/>
            <person name="Hellsten U."/>
            <person name="Chapman J."/>
            <person name="Simakov O."/>
            <person name="Rensing S.A."/>
            <person name="Terry A."/>
            <person name="Pangilinan J."/>
            <person name="Kapitonov V."/>
            <person name="Jurka J."/>
            <person name="Salamov A."/>
            <person name="Shapiro H."/>
            <person name="Schmutz J."/>
            <person name="Grimwood J."/>
            <person name="Lindquist E."/>
            <person name="Lucas S."/>
            <person name="Grigoriev I.V."/>
            <person name="Schmitt R."/>
            <person name="Kirk D."/>
            <person name="Rokhsar D.S."/>
        </authorList>
    </citation>
    <scope>NUCLEOTIDE SEQUENCE [LARGE SCALE GENOMIC DNA]</scope>
    <source>
        <strain evidence="3">f. Nagariensis / Eve</strain>
    </source>
</reference>
<name>D8TPH4_VOLCA</name>
<evidence type="ECO:0000313" key="2">
    <source>
        <dbReference type="EMBL" id="EFJ50765.1"/>
    </source>
</evidence>
<dbReference type="AlphaFoldDB" id="D8TPH4"/>